<feature type="domain" description="Disease resistance R13L4/SHOC-2-like LRR" evidence="7">
    <location>
        <begin position="502"/>
        <end position="827"/>
    </location>
</feature>
<dbReference type="InterPro" id="IPR002182">
    <property type="entry name" value="NB-ARC"/>
</dbReference>
<dbReference type="FunFam" id="1.10.10.10:FF:000322">
    <property type="entry name" value="Probable disease resistance protein At1g63360"/>
    <property type="match status" value="1"/>
</dbReference>
<feature type="domain" description="Disease resistance protein winged helix" evidence="6">
    <location>
        <begin position="387"/>
        <end position="458"/>
    </location>
</feature>
<dbReference type="Gene3D" id="3.40.50.300">
    <property type="entry name" value="P-loop containing nucleotide triphosphate hydrolases"/>
    <property type="match status" value="1"/>
</dbReference>
<dbReference type="Proteomes" id="UP000436088">
    <property type="component" value="Unassembled WGS sequence"/>
</dbReference>
<dbReference type="InterPro" id="IPR041118">
    <property type="entry name" value="Rx_N"/>
</dbReference>
<dbReference type="InterPro" id="IPR038005">
    <property type="entry name" value="RX-like_CC"/>
</dbReference>
<dbReference type="Gene3D" id="3.80.10.10">
    <property type="entry name" value="Ribonuclease Inhibitor"/>
    <property type="match status" value="1"/>
</dbReference>
<name>A0A6A2Y732_HIBSY</name>
<dbReference type="Pfam" id="PF18052">
    <property type="entry name" value="Rx_N"/>
    <property type="match status" value="1"/>
</dbReference>
<evidence type="ECO:0000259" key="6">
    <source>
        <dbReference type="Pfam" id="PF23559"/>
    </source>
</evidence>
<dbReference type="SUPFAM" id="SSF52540">
    <property type="entry name" value="P-loop containing nucleoside triphosphate hydrolases"/>
    <property type="match status" value="1"/>
</dbReference>
<reference evidence="8" key="1">
    <citation type="submission" date="2019-09" db="EMBL/GenBank/DDBJ databases">
        <title>Draft genome information of white flower Hibiscus syriacus.</title>
        <authorList>
            <person name="Kim Y.-M."/>
        </authorList>
    </citation>
    <scope>NUCLEOTIDE SEQUENCE [LARGE SCALE GENOMIC DNA]</scope>
    <source>
        <strain evidence="8">YM2019G1</strain>
    </source>
</reference>
<proteinExistence type="predicted"/>
<keyword evidence="9" id="KW-1185">Reference proteome</keyword>
<protein>
    <recommendedName>
        <fullName evidence="10">Disease resistance protein RPM1-like</fullName>
    </recommendedName>
</protein>
<dbReference type="SUPFAM" id="SSF52058">
    <property type="entry name" value="L domain-like"/>
    <property type="match status" value="1"/>
</dbReference>
<dbReference type="InterPro" id="IPR058922">
    <property type="entry name" value="WHD_DRP"/>
</dbReference>
<evidence type="ECO:0000313" key="9">
    <source>
        <dbReference type="Proteomes" id="UP000436088"/>
    </source>
</evidence>
<gene>
    <name evidence="8" type="ORF">F3Y22_tig00112686pilonHSYRG00021</name>
</gene>
<dbReference type="InterPro" id="IPR055414">
    <property type="entry name" value="LRR_R13L4/SHOC2-like"/>
</dbReference>
<feature type="domain" description="Disease resistance N-terminal" evidence="5">
    <location>
        <begin position="6"/>
        <end position="92"/>
    </location>
</feature>
<dbReference type="InterPro" id="IPR044974">
    <property type="entry name" value="Disease_R_plants"/>
</dbReference>
<sequence length="874" mass="100999">MSSSSVDFVLGRLITLLQNEASSLLRVPDEIREMKILLQNMRSFFVDADRVRAGSQIQKVWVNNVRELAYEVEDVIDEFTYHENKRQQWRRAKLQDINKRMTSITERAHQFGVQQLDERGTTSHYDPNWKNRLSESSLFFKDDDLVGIKKAQHELLGWLMAEEPRRTVITVVGMGGSGKTTLVANTFNKQSVKRHFEFCTWVTVSQQYAIEELFRSIAKDIYNQTTGDVLMQVDTITYRGLVETLVQFLQSRRYLVVLDDVWSIHLWQEINIAFPEGMSGSRVVVTTRREDVVPCQSGFVSHVHRIQPLRMNDAWELFCKKAFPNGLGGSRRVDVFKEVDNRVEKCHDNLAWELSNNPSLEIMKTISMLSYHDLPFQLKQCFLYCSLFPEDYGIKRKRIMRLWMAEGFLESVNDVQPEAVAESYLMELISRSLVQVTDRNEFGRPNEFKMHDLIQDFALSIAKEEKFLAACNGDKGVEDEGIHRYSVRVKDEELAAGNGTSQLRSLIIFVVDESSKFNKLPSGLKLLRLLDLEKAPIDEVPSEFGDLFNLRYLNMSRTQVKKLPKSIGKLFNLQSLLLKFTKIKKLPNEIVKLQNLRHLCAFYLLKIELRDIMTDVKSIDVSPDICKIKSLQVLHIVRVTSELLIKLEKMEQLRRIGLDGLTEADEEHLCNSIQRMQHLHYLWLSSQPQFELKLDALPSAPPYLERLFLIGKLGKVPHRFNTLLNLKHLSLQGSQLGEDAISHIQTLPNLVRLSLGLNAFEGEHLCFVEGFKKLQRLELNDLWELTEIVIENGVMPGLELLTVLRCKELRRLPYGWEHQSHLKKVRLYDVSSELVESICGKGTDHLPTKPHILLTRTDEDEAEIESKWVHQILN</sequence>
<dbReference type="FunFam" id="3.40.50.300:FF:001091">
    <property type="entry name" value="Probable disease resistance protein At1g61300"/>
    <property type="match status" value="1"/>
</dbReference>
<evidence type="ECO:0008006" key="10">
    <source>
        <dbReference type="Google" id="ProtNLM"/>
    </source>
</evidence>
<keyword evidence="3" id="KW-0611">Plant defense</keyword>
<dbReference type="GO" id="GO:0043531">
    <property type="term" value="F:ADP binding"/>
    <property type="evidence" value="ECO:0007669"/>
    <property type="project" value="InterPro"/>
</dbReference>
<dbReference type="AlphaFoldDB" id="A0A6A2Y732"/>
<feature type="domain" description="NB-ARC" evidence="4">
    <location>
        <begin position="151"/>
        <end position="325"/>
    </location>
</feature>
<dbReference type="InterPro" id="IPR032675">
    <property type="entry name" value="LRR_dom_sf"/>
</dbReference>
<dbReference type="InterPro" id="IPR027417">
    <property type="entry name" value="P-loop_NTPase"/>
</dbReference>
<evidence type="ECO:0000313" key="8">
    <source>
        <dbReference type="EMBL" id="KAE8665104.1"/>
    </source>
</evidence>
<dbReference type="Pfam" id="PF23598">
    <property type="entry name" value="LRR_14"/>
    <property type="match status" value="1"/>
</dbReference>
<dbReference type="InterPro" id="IPR036388">
    <property type="entry name" value="WH-like_DNA-bd_sf"/>
</dbReference>
<evidence type="ECO:0000259" key="5">
    <source>
        <dbReference type="Pfam" id="PF18052"/>
    </source>
</evidence>
<dbReference type="Pfam" id="PF23559">
    <property type="entry name" value="WHD_DRP"/>
    <property type="match status" value="1"/>
</dbReference>
<dbReference type="Gene3D" id="1.20.5.4130">
    <property type="match status" value="1"/>
</dbReference>
<evidence type="ECO:0000256" key="1">
    <source>
        <dbReference type="ARBA" id="ARBA00022737"/>
    </source>
</evidence>
<evidence type="ECO:0000259" key="4">
    <source>
        <dbReference type="Pfam" id="PF00931"/>
    </source>
</evidence>
<dbReference type="Pfam" id="PF00931">
    <property type="entry name" value="NB-ARC"/>
    <property type="match status" value="1"/>
</dbReference>
<dbReference type="PANTHER" id="PTHR23155:SF1205">
    <property type="entry name" value="DISEASE RESISTANCE PROTEIN RPM1"/>
    <property type="match status" value="1"/>
</dbReference>
<dbReference type="GO" id="GO:0098542">
    <property type="term" value="P:defense response to other organism"/>
    <property type="evidence" value="ECO:0007669"/>
    <property type="project" value="TreeGrafter"/>
</dbReference>
<dbReference type="PRINTS" id="PR00364">
    <property type="entry name" value="DISEASERSIST"/>
</dbReference>
<dbReference type="EMBL" id="VEPZ02001632">
    <property type="protein sequence ID" value="KAE8665104.1"/>
    <property type="molecule type" value="Genomic_DNA"/>
</dbReference>
<keyword evidence="1" id="KW-0677">Repeat</keyword>
<evidence type="ECO:0000256" key="3">
    <source>
        <dbReference type="ARBA" id="ARBA00022821"/>
    </source>
</evidence>
<evidence type="ECO:0000256" key="2">
    <source>
        <dbReference type="ARBA" id="ARBA00022741"/>
    </source>
</evidence>
<accession>A0A6A2Y732</accession>
<dbReference type="CDD" id="cd14798">
    <property type="entry name" value="RX-CC_like"/>
    <property type="match status" value="1"/>
</dbReference>
<evidence type="ECO:0000259" key="7">
    <source>
        <dbReference type="Pfam" id="PF23598"/>
    </source>
</evidence>
<comment type="caution">
    <text evidence="8">The sequence shown here is derived from an EMBL/GenBank/DDBJ whole genome shotgun (WGS) entry which is preliminary data.</text>
</comment>
<organism evidence="8 9">
    <name type="scientific">Hibiscus syriacus</name>
    <name type="common">Rose of Sharon</name>
    <dbReference type="NCBI Taxonomy" id="106335"/>
    <lineage>
        <taxon>Eukaryota</taxon>
        <taxon>Viridiplantae</taxon>
        <taxon>Streptophyta</taxon>
        <taxon>Embryophyta</taxon>
        <taxon>Tracheophyta</taxon>
        <taxon>Spermatophyta</taxon>
        <taxon>Magnoliopsida</taxon>
        <taxon>eudicotyledons</taxon>
        <taxon>Gunneridae</taxon>
        <taxon>Pentapetalae</taxon>
        <taxon>rosids</taxon>
        <taxon>malvids</taxon>
        <taxon>Malvales</taxon>
        <taxon>Malvaceae</taxon>
        <taxon>Malvoideae</taxon>
        <taxon>Hibiscus</taxon>
    </lineage>
</organism>
<keyword evidence="2" id="KW-0547">Nucleotide-binding</keyword>
<dbReference type="PANTHER" id="PTHR23155">
    <property type="entry name" value="DISEASE RESISTANCE PROTEIN RP"/>
    <property type="match status" value="1"/>
</dbReference>
<dbReference type="Gene3D" id="1.10.10.10">
    <property type="entry name" value="Winged helix-like DNA-binding domain superfamily/Winged helix DNA-binding domain"/>
    <property type="match status" value="1"/>
</dbReference>